<reference evidence="5 6" key="1">
    <citation type="submission" date="2018-10" db="EMBL/GenBank/DDBJ databases">
        <authorList>
            <person name="Chen W.-M."/>
        </authorList>
    </citation>
    <scope>NUCLEOTIDE SEQUENCE [LARGE SCALE GENOMIC DNA]</scope>
    <source>
        <strain evidence="5 6">H-5</strain>
    </source>
</reference>
<comment type="similarity">
    <text evidence="1">Belongs to the FlgD family.</text>
</comment>
<evidence type="ECO:0000313" key="6">
    <source>
        <dbReference type="Proteomes" id="UP000275137"/>
    </source>
</evidence>
<accession>A0A3N0V0D0</accession>
<evidence type="ECO:0000256" key="4">
    <source>
        <dbReference type="ARBA" id="ARBA00024746"/>
    </source>
</evidence>
<dbReference type="Pfam" id="PF03963">
    <property type="entry name" value="FlgD"/>
    <property type="match status" value="1"/>
</dbReference>
<keyword evidence="6" id="KW-1185">Reference proteome</keyword>
<dbReference type="GO" id="GO:0044781">
    <property type="term" value="P:bacterial-type flagellum organization"/>
    <property type="evidence" value="ECO:0007669"/>
    <property type="project" value="UniProtKB-KW"/>
</dbReference>
<evidence type="ECO:0000313" key="5">
    <source>
        <dbReference type="EMBL" id="ROH85938.1"/>
    </source>
</evidence>
<protein>
    <recommendedName>
        <fullName evidence="2">Basal-body rod modification protein FlgD</fullName>
    </recommendedName>
</protein>
<proteinExistence type="inferred from homology"/>
<dbReference type="RefSeq" id="WP_123237710.1">
    <property type="nucleotide sequence ID" value="NZ_RJVP01000004.1"/>
</dbReference>
<comment type="function">
    <text evidence="4">Required for flagellar hook formation. May act as a scaffolding protein.</text>
</comment>
<keyword evidence="5" id="KW-0966">Cell projection</keyword>
<name>A0A3N0V0D0_9PROT</name>
<keyword evidence="5" id="KW-0969">Cilium</keyword>
<comment type="caution">
    <text evidence="5">The sequence shown here is derived from an EMBL/GenBank/DDBJ whole genome shotgun (WGS) entry which is preliminary data.</text>
</comment>
<dbReference type="Proteomes" id="UP000275137">
    <property type="component" value="Unassembled WGS sequence"/>
</dbReference>
<keyword evidence="5" id="KW-0282">Flagellum</keyword>
<dbReference type="AlphaFoldDB" id="A0A3N0V0D0"/>
<organism evidence="5 6">
    <name type="scientific">Pseudomethylobacillus aquaticus</name>
    <dbReference type="NCBI Taxonomy" id="2676064"/>
    <lineage>
        <taxon>Bacteria</taxon>
        <taxon>Pseudomonadati</taxon>
        <taxon>Pseudomonadota</taxon>
        <taxon>Betaproteobacteria</taxon>
        <taxon>Nitrosomonadales</taxon>
        <taxon>Methylophilaceae</taxon>
        <taxon>Pseudomethylobacillus</taxon>
    </lineage>
</organism>
<gene>
    <name evidence="5" type="ORF">ED236_09260</name>
</gene>
<evidence type="ECO:0000256" key="3">
    <source>
        <dbReference type="ARBA" id="ARBA00022795"/>
    </source>
</evidence>
<dbReference type="InterPro" id="IPR005648">
    <property type="entry name" value="FlgD"/>
</dbReference>
<sequence>MAVDFIGGASSQLQNTVVQQSALGQEEFLRILLAQLQFQDPLKPLDNQEFLAQMAQFSSLAQTSQINERIDTLLTIQATTQSIGLIGKTVEVQTTSLPAVGTVTSLAFSEGQPNLTIRTADGELLTGIRLSQVSVVR</sequence>
<keyword evidence="3" id="KW-1005">Bacterial flagellum biogenesis</keyword>
<evidence type="ECO:0000256" key="1">
    <source>
        <dbReference type="ARBA" id="ARBA00010577"/>
    </source>
</evidence>
<dbReference type="EMBL" id="RJVP01000004">
    <property type="protein sequence ID" value="ROH85938.1"/>
    <property type="molecule type" value="Genomic_DNA"/>
</dbReference>
<evidence type="ECO:0000256" key="2">
    <source>
        <dbReference type="ARBA" id="ARBA00016013"/>
    </source>
</evidence>